<gene>
    <name evidence="1" type="ORF">J2S20_002054</name>
</gene>
<dbReference type="EMBL" id="JAUSTO010000017">
    <property type="protein sequence ID" value="MDQ0153339.1"/>
    <property type="molecule type" value="Genomic_DNA"/>
</dbReference>
<accession>A0AAE4ALL1</accession>
<sequence>MRRIFWGGMYLLAAALAALTIYLYVLPESEIVLSEGTAAEQQETQTVMPVFTIGGVTVETGSTRLDALLDAGFQLKFELDGNIYDLNVKNSSANAHMQYEVLLFRGEQRVAKLWYTNTSAEPKKPGDCTIDGLEFTSDAPGWKILPVLVDGQDMSELDITGVAEAFPAFTEKEGAVTEYRRAAISEQQSMVAYIRGGEGQEIAAFGIKNYMPGSGTAEGGAEQSDGNH</sequence>
<organism evidence="1 2">
    <name type="scientific">Moryella indoligenes</name>
    <dbReference type="NCBI Taxonomy" id="371674"/>
    <lineage>
        <taxon>Bacteria</taxon>
        <taxon>Bacillati</taxon>
        <taxon>Bacillota</taxon>
        <taxon>Clostridia</taxon>
        <taxon>Lachnospirales</taxon>
        <taxon>Lachnospiraceae</taxon>
        <taxon>Moryella</taxon>
    </lineage>
</organism>
<comment type="caution">
    <text evidence="1">The sequence shown here is derived from an EMBL/GenBank/DDBJ whole genome shotgun (WGS) entry which is preliminary data.</text>
</comment>
<dbReference type="Proteomes" id="UP001241537">
    <property type="component" value="Unassembled WGS sequence"/>
</dbReference>
<evidence type="ECO:0000313" key="1">
    <source>
        <dbReference type="EMBL" id="MDQ0153339.1"/>
    </source>
</evidence>
<name>A0AAE4ALL1_9FIRM</name>
<reference evidence="1" key="1">
    <citation type="submission" date="2023-07" db="EMBL/GenBank/DDBJ databases">
        <title>Genomic Encyclopedia of Type Strains, Phase IV (KMG-IV): sequencing the most valuable type-strain genomes for metagenomic binning, comparative biology and taxonomic classification.</title>
        <authorList>
            <person name="Goeker M."/>
        </authorList>
    </citation>
    <scope>NUCLEOTIDE SEQUENCE</scope>
    <source>
        <strain evidence="1">DSM 19659</strain>
    </source>
</reference>
<evidence type="ECO:0000313" key="2">
    <source>
        <dbReference type="Proteomes" id="UP001241537"/>
    </source>
</evidence>
<dbReference type="RefSeq" id="WP_307255295.1">
    <property type="nucleotide sequence ID" value="NZ_JAUSTO010000017.1"/>
</dbReference>
<protein>
    <submittedName>
        <fullName evidence="1">Uncharacterized protein</fullName>
    </submittedName>
</protein>
<proteinExistence type="predicted"/>
<dbReference type="AlphaFoldDB" id="A0AAE4ALL1"/>
<keyword evidence="2" id="KW-1185">Reference proteome</keyword>